<accession>A0ABY5BDU6</accession>
<keyword evidence="1" id="KW-0472">Membrane</keyword>
<keyword evidence="1" id="KW-1133">Transmembrane helix</keyword>
<proteinExistence type="predicted"/>
<evidence type="ECO:0000313" key="3">
    <source>
        <dbReference type="Proteomes" id="UP001056386"/>
    </source>
</evidence>
<feature type="transmembrane region" description="Helical" evidence="1">
    <location>
        <begin position="54"/>
        <end position="76"/>
    </location>
</feature>
<evidence type="ECO:0000313" key="2">
    <source>
        <dbReference type="EMBL" id="USS45097.1"/>
    </source>
</evidence>
<reference evidence="2" key="1">
    <citation type="submission" date="2022-06" db="EMBL/GenBank/DDBJ databases">
        <title>Draft genome sequence of Burkholderia glumae strain GR20004 isolated from rice panicle showing bacterial panicle blight.</title>
        <authorList>
            <person name="Choi S.Y."/>
            <person name="Lee Y.H."/>
        </authorList>
    </citation>
    <scope>NUCLEOTIDE SEQUENCE</scope>
    <source>
        <strain evidence="2">GR20004</strain>
    </source>
</reference>
<evidence type="ECO:0000256" key="1">
    <source>
        <dbReference type="SAM" id="Phobius"/>
    </source>
</evidence>
<name>A0ABY5BDU6_BURGL</name>
<sequence>MNWYVVALASTSLFFLGVYAQASKFGAINLIDTGIGLVQIPIALADIVLLSLHIGWWTVAVFIATSFLAGMCAASLRRTGVDLLLLSKSWTGPLTLLTLIAGAVVHITS</sequence>
<feature type="transmembrane region" description="Helical" evidence="1">
    <location>
        <begin position="83"/>
        <end position="107"/>
    </location>
</feature>
<dbReference type="Proteomes" id="UP001056386">
    <property type="component" value="Chromosome 1"/>
</dbReference>
<keyword evidence="1" id="KW-0812">Transmembrane</keyword>
<organism evidence="2 3">
    <name type="scientific">Burkholderia glumae</name>
    <name type="common">Pseudomonas glumae</name>
    <dbReference type="NCBI Taxonomy" id="337"/>
    <lineage>
        <taxon>Bacteria</taxon>
        <taxon>Pseudomonadati</taxon>
        <taxon>Pseudomonadota</taxon>
        <taxon>Betaproteobacteria</taxon>
        <taxon>Burkholderiales</taxon>
        <taxon>Burkholderiaceae</taxon>
        <taxon>Burkholderia</taxon>
    </lineage>
</organism>
<dbReference type="RefSeq" id="WP_252836743.1">
    <property type="nucleotide sequence ID" value="NZ_CP099587.1"/>
</dbReference>
<dbReference type="EMBL" id="CP099587">
    <property type="protein sequence ID" value="USS45097.1"/>
    <property type="molecule type" value="Genomic_DNA"/>
</dbReference>
<protein>
    <submittedName>
        <fullName evidence="2">Uncharacterized protein</fullName>
    </submittedName>
</protein>
<gene>
    <name evidence="2" type="ORF">NFI99_26265</name>
</gene>
<keyword evidence="3" id="KW-1185">Reference proteome</keyword>